<evidence type="ECO:0000256" key="9">
    <source>
        <dbReference type="SAM" id="MobiDB-lite"/>
    </source>
</evidence>
<name>A0A8S4NS42_OWEFU</name>
<feature type="chain" id="PRO_5035895691" description="G-protein coupled receptors family 1 profile domain-containing protein" evidence="11">
    <location>
        <begin position="20"/>
        <end position="543"/>
    </location>
</feature>
<feature type="transmembrane region" description="Helical" evidence="10">
    <location>
        <begin position="501"/>
        <end position="523"/>
    </location>
</feature>
<dbReference type="Proteomes" id="UP000749559">
    <property type="component" value="Unassembled WGS sequence"/>
</dbReference>
<dbReference type="SUPFAM" id="SSF81321">
    <property type="entry name" value="Family A G protein-coupled receptor-like"/>
    <property type="match status" value="1"/>
</dbReference>
<keyword evidence="5" id="KW-0297">G-protein coupled receptor</keyword>
<evidence type="ECO:0000256" key="1">
    <source>
        <dbReference type="ARBA" id="ARBA00004651"/>
    </source>
</evidence>
<evidence type="ECO:0000256" key="10">
    <source>
        <dbReference type="SAM" id="Phobius"/>
    </source>
</evidence>
<keyword evidence="14" id="KW-1185">Reference proteome</keyword>
<evidence type="ECO:0000256" key="6">
    <source>
        <dbReference type="ARBA" id="ARBA00023136"/>
    </source>
</evidence>
<keyword evidence="6 10" id="KW-0472">Membrane</keyword>
<keyword evidence="2" id="KW-1003">Cell membrane</keyword>
<protein>
    <recommendedName>
        <fullName evidence="12">G-protein coupled receptors family 1 profile domain-containing protein</fullName>
    </recommendedName>
</protein>
<feature type="transmembrane region" description="Helical" evidence="10">
    <location>
        <begin position="324"/>
        <end position="347"/>
    </location>
</feature>
<dbReference type="PANTHER" id="PTHR24228">
    <property type="entry name" value="B2 BRADYKININ RECEPTOR/ANGIOTENSIN II RECEPTOR"/>
    <property type="match status" value="1"/>
</dbReference>
<reference evidence="13" key="1">
    <citation type="submission" date="2022-03" db="EMBL/GenBank/DDBJ databases">
        <authorList>
            <person name="Martin C."/>
        </authorList>
    </citation>
    <scope>NUCLEOTIDE SEQUENCE</scope>
</reference>
<feature type="transmembrane region" description="Helical" evidence="10">
    <location>
        <begin position="290"/>
        <end position="312"/>
    </location>
</feature>
<dbReference type="PANTHER" id="PTHR24228:SF59">
    <property type="entry name" value="NEUROPEPTIDE RECEPTOR 15"/>
    <property type="match status" value="1"/>
</dbReference>
<feature type="transmembrane region" description="Helical" evidence="10">
    <location>
        <begin position="471"/>
        <end position="489"/>
    </location>
</feature>
<dbReference type="Pfam" id="PF00001">
    <property type="entry name" value="7tm_1"/>
    <property type="match status" value="1"/>
</dbReference>
<dbReference type="GO" id="GO:0005886">
    <property type="term" value="C:plasma membrane"/>
    <property type="evidence" value="ECO:0007669"/>
    <property type="project" value="UniProtKB-SubCell"/>
</dbReference>
<evidence type="ECO:0000256" key="11">
    <source>
        <dbReference type="SAM" id="SignalP"/>
    </source>
</evidence>
<keyword evidence="8" id="KW-0807">Transducer</keyword>
<feature type="transmembrane region" description="Helical" evidence="10">
    <location>
        <begin position="217"/>
        <end position="241"/>
    </location>
</feature>
<evidence type="ECO:0000256" key="3">
    <source>
        <dbReference type="ARBA" id="ARBA00022692"/>
    </source>
</evidence>
<dbReference type="InterPro" id="IPR000276">
    <property type="entry name" value="GPCR_Rhodpsn"/>
</dbReference>
<dbReference type="CDD" id="cd00637">
    <property type="entry name" value="7tm_classA_rhodopsin-like"/>
    <property type="match status" value="1"/>
</dbReference>
<gene>
    <name evidence="13" type="ORF">OFUS_LOCUS9615</name>
</gene>
<feature type="region of interest" description="Disordered" evidence="9">
    <location>
        <begin position="182"/>
        <end position="203"/>
    </location>
</feature>
<organism evidence="13 14">
    <name type="scientific">Owenia fusiformis</name>
    <name type="common">Polychaete worm</name>
    <dbReference type="NCBI Taxonomy" id="6347"/>
    <lineage>
        <taxon>Eukaryota</taxon>
        <taxon>Metazoa</taxon>
        <taxon>Spiralia</taxon>
        <taxon>Lophotrochozoa</taxon>
        <taxon>Annelida</taxon>
        <taxon>Polychaeta</taxon>
        <taxon>Sedentaria</taxon>
        <taxon>Canalipalpata</taxon>
        <taxon>Sabellida</taxon>
        <taxon>Oweniida</taxon>
        <taxon>Oweniidae</taxon>
        <taxon>Owenia</taxon>
    </lineage>
</organism>
<keyword evidence="3 10" id="KW-0812">Transmembrane</keyword>
<dbReference type="EMBL" id="CAIIXF020000005">
    <property type="protein sequence ID" value="CAH1783258.1"/>
    <property type="molecule type" value="Genomic_DNA"/>
</dbReference>
<evidence type="ECO:0000313" key="14">
    <source>
        <dbReference type="Proteomes" id="UP000749559"/>
    </source>
</evidence>
<evidence type="ECO:0000313" key="13">
    <source>
        <dbReference type="EMBL" id="CAH1783258.1"/>
    </source>
</evidence>
<keyword evidence="4 10" id="KW-1133">Transmembrane helix</keyword>
<evidence type="ECO:0000256" key="4">
    <source>
        <dbReference type="ARBA" id="ARBA00022989"/>
    </source>
</evidence>
<dbReference type="AlphaFoldDB" id="A0A8S4NS42"/>
<evidence type="ECO:0000259" key="12">
    <source>
        <dbReference type="PROSITE" id="PS50262"/>
    </source>
</evidence>
<sequence length="543" mass="61393">MDITVSWFLALTIVQVVYAFTTVSSNIAEKIPTEVLKDTIMPTDALEDTMMSTDALGDTMMSTDVLEDTMMSTDVLENTMMSTDALEDTMMSTDVLENTMMSTDALEDTMMSTDVLEDTMMSIDVLENTTMSTDVLKNVKMATGFLEDTTFTINDDNIQGLNNTSESLSNKHQLQVDNETLNGRNMSNKHSNNRSNSTTINPTGITLSTEEKRIKTFIGAFLSIVGILANITVICAIAMSYKQLNKKYLLILSIMMCNLMTTGILTPLYLVNLHHSILSSSEVFCNMFAMGYTLSTVISFGSYVLMSIYLFVDLGDFTERKHKAIIVSLVLLWILGIGGVVINGLIIGATYLPKQEICILNPVVGFIDKDHDFEELHFKQELVCVISLMIIILVSGILYIKTKFLQNRLIQLEKTSTRRIFDKFANKTVSLKFDTTMNENEIQIQVQNLEQNRRNVRIGVSHFLKNYTQTYAILFTIFVICNLPFFIFATLEPKMPEIPTYLFKLLLLLRWCSCIIHPIVYGLRFTTLRRAIIRLKLVLCQNM</sequence>
<dbReference type="GO" id="GO:0004930">
    <property type="term" value="F:G protein-coupled receptor activity"/>
    <property type="evidence" value="ECO:0007669"/>
    <property type="project" value="UniProtKB-KW"/>
</dbReference>
<evidence type="ECO:0000256" key="7">
    <source>
        <dbReference type="ARBA" id="ARBA00023170"/>
    </source>
</evidence>
<comment type="caution">
    <text evidence="13">The sequence shown here is derived from an EMBL/GenBank/DDBJ whole genome shotgun (WGS) entry which is preliminary data.</text>
</comment>
<feature type="transmembrane region" description="Helical" evidence="10">
    <location>
        <begin position="248"/>
        <end position="270"/>
    </location>
</feature>
<accession>A0A8S4NS42</accession>
<dbReference type="PROSITE" id="PS50262">
    <property type="entry name" value="G_PROTEIN_RECEP_F1_2"/>
    <property type="match status" value="1"/>
</dbReference>
<dbReference type="InterPro" id="IPR017452">
    <property type="entry name" value="GPCR_Rhodpsn_7TM"/>
</dbReference>
<proteinExistence type="predicted"/>
<evidence type="ECO:0000256" key="8">
    <source>
        <dbReference type="ARBA" id="ARBA00023224"/>
    </source>
</evidence>
<feature type="transmembrane region" description="Helical" evidence="10">
    <location>
        <begin position="380"/>
        <end position="400"/>
    </location>
</feature>
<dbReference type="PRINTS" id="PR00237">
    <property type="entry name" value="GPCRRHODOPSN"/>
</dbReference>
<dbReference type="OrthoDB" id="6161734at2759"/>
<comment type="subcellular location">
    <subcellularLocation>
        <location evidence="1">Cell membrane</location>
        <topology evidence="1">Multi-pass membrane protein</topology>
    </subcellularLocation>
</comment>
<keyword evidence="11" id="KW-0732">Signal</keyword>
<keyword evidence="7" id="KW-0675">Receptor</keyword>
<dbReference type="Gene3D" id="1.20.1070.10">
    <property type="entry name" value="Rhodopsin 7-helix transmembrane proteins"/>
    <property type="match status" value="1"/>
</dbReference>
<feature type="domain" description="G-protein coupled receptors family 1 profile" evidence="12">
    <location>
        <begin position="229"/>
        <end position="521"/>
    </location>
</feature>
<evidence type="ECO:0000256" key="5">
    <source>
        <dbReference type="ARBA" id="ARBA00023040"/>
    </source>
</evidence>
<evidence type="ECO:0000256" key="2">
    <source>
        <dbReference type="ARBA" id="ARBA00022475"/>
    </source>
</evidence>
<feature type="signal peptide" evidence="11">
    <location>
        <begin position="1"/>
        <end position="19"/>
    </location>
</feature>